<name>A0ABP9RBH7_9PSEU</name>
<dbReference type="InterPro" id="IPR000506">
    <property type="entry name" value="KARI_C"/>
</dbReference>
<dbReference type="Pfam" id="PF07991">
    <property type="entry name" value="KARI_N"/>
    <property type="match status" value="1"/>
</dbReference>
<accession>A0ABP9RBH7</accession>
<dbReference type="InterPro" id="IPR008927">
    <property type="entry name" value="6-PGluconate_DH-like_C_sf"/>
</dbReference>
<dbReference type="PANTHER" id="PTHR21371:SF1">
    <property type="entry name" value="KETOL-ACID REDUCTOISOMERASE, MITOCHONDRIAL"/>
    <property type="match status" value="1"/>
</dbReference>
<feature type="domain" description="KARI N-terminal Rossmann" evidence="9">
    <location>
        <begin position="1"/>
        <end position="182"/>
    </location>
</feature>
<dbReference type="Gene3D" id="3.40.50.720">
    <property type="entry name" value="NAD(P)-binding Rossmann-like Domain"/>
    <property type="match status" value="1"/>
</dbReference>
<evidence type="ECO:0000313" key="10">
    <source>
        <dbReference type="EMBL" id="GAA5174076.1"/>
    </source>
</evidence>
<comment type="pathway">
    <text evidence="2">Amino-acid biosynthesis; L-isoleucine biosynthesis; L-isoleucine from 2-oxobutanoate: step 2/4.</text>
</comment>
<dbReference type="PANTHER" id="PTHR21371">
    <property type="entry name" value="KETOL-ACID REDUCTOISOMERASE, MITOCHONDRIAL"/>
    <property type="match status" value="1"/>
</dbReference>
<evidence type="ECO:0000256" key="6">
    <source>
        <dbReference type="ARBA" id="ARBA00023304"/>
    </source>
</evidence>
<dbReference type="SUPFAM" id="SSF51735">
    <property type="entry name" value="NAD(P)-binding Rossmann-fold domains"/>
    <property type="match status" value="1"/>
</dbReference>
<sequence>MSATIYTDSDADQTALDGRVVAVLGHGNQGAAQAANLRDSGIEMIVGNRDDEYLAPARDAGFAVFSIAEAARRADVALLLIPDEVQPSVFAEQIAPGLTSGNTLVVASGYNVAFGLLDVPAGVDVVMVAPRMIGAAVRTRYERRVGYPCFVSAERDATGDALRTALAVAKGIGGTQAGAVASSAREEAALDLFSEQAIWPAIMSVFQTAYQVLHAEGFSDEAILNELYLSGEPAEIFARVARSGLLGQLGLHSQTSQYGQLRGLGRLDPSELARRFTGVLRDDILSGDFAREWSAADPERRLAELRAHAEQHPLAAAERALLAEQP</sequence>
<evidence type="ECO:0000256" key="1">
    <source>
        <dbReference type="ARBA" id="ARBA00004864"/>
    </source>
</evidence>
<dbReference type="EMBL" id="BAABJP010000058">
    <property type="protein sequence ID" value="GAA5174076.1"/>
    <property type="molecule type" value="Genomic_DNA"/>
</dbReference>
<evidence type="ECO:0000256" key="2">
    <source>
        <dbReference type="ARBA" id="ARBA00004885"/>
    </source>
</evidence>
<evidence type="ECO:0000313" key="11">
    <source>
        <dbReference type="Proteomes" id="UP001428817"/>
    </source>
</evidence>
<dbReference type="InterPro" id="IPR036291">
    <property type="entry name" value="NAD(P)-bd_dom_sf"/>
</dbReference>
<keyword evidence="11" id="KW-1185">Reference proteome</keyword>
<evidence type="ECO:0000256" key="7">
    <source>
        <dbReference type="ARBA" id="ARBA00050043"/>
    </source>
</evidence>
<dbReference type="Proteomes" id="UP001428817">
    <property type="component" value="Unassembled WGS sequence"/>
</dbReference>
<dbReference type="InterPro" id="IPR013116">
    <property type="entry name" value="KARI_N"/>
</dbReference>
<reference evidence="11" key="1">
    <citation type="journal article" date="2019" name="Int. J. Syst. Evol. Microbiol.">
        <title>The Global Catalogue of Microorganisms (GCM) 10K type strain sequencing project: providing services to taxonomists for standard genome sequencing and annotation.</title>
        <authorList>
            <consortium name="The Broad Institute Genomics Platform"/>
            <consortium name="The Broad Institute Genome Sequencing Center for Infectious Disease"/>
            <person name="Wu L."/>
            <person name="Ma J."/>
        </authorList>
    </citation>
    <scope>NUCLEOTIDE SEQUENCE [LARGE SCALE GENOMIC DNA]</scope>
    <source>
        <strain evidence="11">JCM 18303</strain>
    </source>
</reference>
<dbReference type="Gene3D" id="6.10.240.10">
    <property type="match status" value="1"/>
</dbReference>
<comment type="pathway">
    <text evidence="1">Amino-acid biosynthesis; L-valine biosynthesis; L-valine from pyruvate: step 2/4.</text>
</comment>
<gene>
    <name evidence="10" type="ORF">GCM10023321_77140</name>
</gene>
<proteinExistence type="inferred from homology"/>
<evidence type="ECO:0000259" key="9">
    <source>
        <dbReference type="PROSITE" id="PS51850"/>
    </source>
</evidence>
<evidence type="ECO:0000256" key="3">
    <source>
        <dbReference type="ARBA" id="ARBA00010318"/>
    </source>
</evidence>
<dbReference type="PROSITE" id="PS51850">
    <property type="entry name" value="KARI_N"/>
    <property type="match status" value="1"/>
</dbReference>
<evidence type="ECO:0000256" key="8">
    <source>
        <dbReference type="ARBA" id="ARBA00050044"/>
    </source>
</evidence>
<dbReference type="InterPro" id="IPR013023">
    <property type="entry name" value="KARI"/>
</dbReference>
<comment type="similarity">
    <text evidence="3">Belongs to the ketol-acid reductoisomerase family.</text>
</comment>
<protein>
    <recommendedName>
        <fullName evidence="8">Ketol-acid reductoisomerase type 1</fullName>
    </recommendedName>
    <alternativeName>
        <fullName evidence="7">Ketol-acid reductoisomerase type I</fullName>
    </alternativeName>
</protein>
<comment type="caution">
    <text evidence="10">The sequence shown here is derived from an EMBL/GenBank/DDBJ whole genome shotgun (WGS) entry which is preliminary data.</text>
</comment>
<keyword evidence="6" id="KW-0100">Branched-chain amino acid biosynthesis</keyword>
<keyword evidence="4" id="KW-0028">Amino-acid biosynthesis</keyword>
<dbReference type="Pfam" id="PF01450">
    <property type="entry name" value="KARI_C"/>
    <property type="match status" value="1"/>
</dbReference>
<evidence type="ECO:0000256" key="4">
    <source>
        <dbReference type="ARBA" id="ARBA00022605"/>
    </source>
</evidence>
<organism evidence="10 11">
    <name type="scientific">Pseudonocardia eucalypti</name>
    <dbReference type="NCBI Taxonomy" id="648755"/>
    <lineage>
        <taxon>Bacteria</taxon>
        <taxon>Bacillati</taxon>
        <taxon>Actinomycetota</taxon>
        <taxon>Actinomycetes</taxon>
        <taxon>Pseudonocardiales</taxon>
        <taxon>Pseudonocardiaceae</taxon>
        <taxon>Pseudonocardia</taxon>
    </lineage>
</organism>
<evidence type="ECO:0000256" key="5">
    <source>
        <dbReference type="ARBA" id="ARBA00023002"/>
    </source>
</evidence>
<dbReference type="RefSeq" id="WP_185059925.1">
    <property type="nucleotide sequence ID" value="NZ_BAABJP010000058.1"/>
</dbReference>
<dbReference type="SUPFAM" id="SSF48179">
    <property type="entry name" value="6-phosphogluconate dehydrogenase C-terminal domain-like"/>
    <property type="match status" value="1"/>
</dbReference>
<keyword evidence="5" id="KW-0560">Oxidoreductase</keyword>